<name>A0A5N5XU96_ACIBA</name>
<dbReference type="EMBL" id="WIOC01000032">
    <property type="protein sequence ID" value="MQR51194.1"/>
    <property type="molecule type" value="Genomic_DNA"/>
</dbReference>
<organism evidence="1 2">
    <name type="scientific">Acinetobacter baumannii</name>
    <dbReference type="NCBI Taxonomy" id="470"/>
    <lineage>
        <taxon>Bacteria</taxon>
        <taxon>Pseudomonadati</taxon>
        <taxon>Pseudomonadota</taxon>
        <taxon>Gammaproteobacteria</taxon>
        <taxon>Moraxellales</taxon>
        <taxon>Moraxellaceae</taxon>
        <taxon>Acinetobacter</taxon>
        <taxon>Acinetobacter calcoaceticus/baumannii complex</taxon>
    </lineage>
</organism>
<sequence>MKKNSLNRYIFNEGLHTLKVIIFVVLFIELLKVTVKAYLGIKLTSEISIVIGLTLVVSLVIYDYLSRLTNKLKIKIHEQIDRNEAIKILEKHNFKVGLVIDNLQTNSEDNNSKECFSAYATLINQNMPVVLVNTDNEIHAKVFYVGEQGKVDHNKYKLILKRDLSDFY</sequence>
<dbReference type="RefSeq" id="WP_152306098.1">
    <property type="nucleotide sequence ID" value="NZ_VJZY01000055.1"/>
</dbReference>
<proteinExistence type="predicted"/>
<dbReference type="AlphaFoldDB" id="A0A5N5XU96"/>
<evidence type="ECO:0000313" key="1">
    <source>
        <dbReference type="EMBL" id="MQR51194.1"/>
    </source>
</evidence>
<evidence type="ECO:0000313" key="2">
    <source>
        <dbReference type="Proteomes" id="UP000461234"/>
    </source>
</evidence>
<reference evidence="1 2" key="1">
    <citation type="submission" date="2019-10" db="EMBL/GenBank/DDBJ databases">
        <title>Genetic environment of the oxa23 gene and comparative analysis of carbapenem resistant Acinetobacter baumannii isolates belonging to global clone 1, lineage 2 recovered in a burns hospital outbreak in 2012-2013.</title>
        <authorList>
            <person name="Douraghi M."/>
            <person name="Aris P."/>
            <person name="Kenyon J."/>
            <person name="Hamidian M."/>
        </authorList>
    </citation>
    <scope>NUCLEOTIDE SEQUENCE [LARGE SCALE GENOMIC DNA]</scope>
    <source>
        <strain evidence="1 2">ABS103</strain>
    </source>
</reference>
<protein>
    <submittedName>
        <fullName evidence="1">Uncharacterized protein</fullName>
    </submittedName>
</protein>
<dbReference type="Proteomes" id="UP000461234">
    <property type="component" value="Unassembled WGS sequence"/>
</dbReference>
<gene>
    <name evidence="1" type="ORF">F2P40_18020</name>
</gene>
<comment type="caution">
    <text evidence="1">The sequence shown here is derived from an EMBL/GenBank/DDBJ whole genome shotgun (WGS) entry which is preliminary data.</text>
</comment>
<accession>A0A5N5XU96</accession>